<comment type="function">
    <text evidence="1">Condensation of UDP-2,3-diacylglucosamine and 2,3-diacylglucosamine-1-phosphate to form lipid A disaccharide, a precursor of lipid A, a phosphorylated glycolipid that anchors the lipopolysaccharide to the outer membrane of the cell.</text>
</comment>
<dbReference type="EMBL" id="PJNW01000016">
    <property type="protein sequence ID" value="PKR87629.1"/>
    <property type="molecule type" value="Genomic_DNA"/>
</dbReference>
<dbReference type="AlphaFoldDB" id="A0A1I4TRT9"/>
<evidence type="ECO:0000256" key="6">
    <source>
        <dbReference type="ARBA" id="ARBA00022556"/>
    </source>
</evidence>
<keyword evidence="9" id="KW-0443">Lipid metabolism</keyword>
<dbReference type="PANTHER" id="PTHR30372:SF4">
    <property type="entry name" value="LIPID-A-DISACCHARIDE SYNTHASE, MITOCHONDRIAL-RELATED"/>
    <property type="match status" value="1"/>
</dbReference>
<keyword evidence="14" id="KW-1185">Reference proteome</keyword>
<dbReference type="InterPro" id="IPR003835">
    <property type="entry name" value="Glyco_trans_19"/>
</dbReference>
<dbReference type="EC" id="2.4.1.182" evidence="3 11"/>
<evidence type="ECO:0000256" key="5">
    <source>
        <dbReference type="ARBA" id="ARBA00022516"/>
    </source>
</evidence>
<reference evidence="13 14" key="1">
    <citation type="submission" date="2017-12" db="EMBL/GenBank/DDBJ databases">
        <title>Anaerobic carbon monoxide metabolism by Pleomorphomonas carboxyditropha sp. nov., a new mesophilic hydrogenogenic carboxidotroph.</title>
        <authorList>
            <person name="Esquivel-Elizondo S."/>
            <person name="Krajmalnik-Brown R."/>
        </authorList>
    </citation>
    <scope>NUCLEOTIDE SEQUENCE [LARGE SCALE GENOMIC DNA]</scope>
    <source>
        <strain evidence="13 14">R5-392</strain>
    </source>
</reference>
<comment type="catalytic activity">
    <reaction evidence="10">
        <text>a lipid X + a UDP-2-N,3-O-bis[(3R)-3-hydroxyacyl]-alpha-D-glucosamine = a lipid A disaccharide + UDP + H(+)</text>
        <dbReference type="Rhea" id="RHEA:67828"/>
        <dbReference type="ChEBI" id="CHEBI:15378"/>
        <dbReference type="ChEBI" id="CHEBI:58223"/>
        <dbReference type="ChEBI" id="CHEBI:137748"/>
        <dbReference type="ChEBI" id="CHEBI:176338"/>
        <dbReference type="ChEBI" id="CHEBI:176343"/>
        <dbReference type="EC" id="2.4.1.182"/>
    </reaction>
</comment>
<accession>A0A1I4TRT9</accession>
<evidence type="ECO:0000256" key="4">
    <source>
        <dbReference type="ARBA" id="ARBA00020902"/>
    </source>
</evidence>
<comment type="caution">
    <text evidence="13">The sequence shown here is derived from an EMBL/GenBank/DDBJ whole genome shotgun (WGS) entry which is preliminary data.</text>
</comment>
<organism evidence="13 14">
    <name type="scientific">Pleomorphomonas diazotrophica</name>
    <dbReference type="NCBI Taxonomy" id="1166257"/>
    <lineage>
        <taxon>Bacteria</taxon>
        <taxon>Pseudomonadati</taxon>
        <taxon>Pseudomonadota</taxon>
        <taxon>Alphaproteobacteria</taxon>
        <taxon>Hyphomicrobiales</taxon>
        <taxon>Pleomorphomonadaceae</taxon>
        <taxon>Pleomorphomonas</taxon>
    </lineage>
</organism>
<keyword evidence="5" id="KW-0444">Lipid biosynthesis</keyword>
<evidence type="ECO:0000256" key="7">
    <source>
        <dbReference type="ARBA" id="ARBA00022676"/>
    </source>
</evidence>
<feature type="region of interest" description="Disordered" evidence="12">
    <location>
        <begin position="174"/>
        <end position="193"/>
    </location>
</feature>
<evidence type="ECO:0000256" key="11">
    <source>
        <dbReference type="NCBIfam" id="TIGR00215"/>
    </source>
</evidence>
<dbReference type="OrthoDB" id="9801642at2"/>
<protein>
    <recommendedName>
        <fullName evidence="4 11">Lipid-A-disaccharide synthase</fullName>
        <ecNumber evidence="3 11">2.4.1.182</ecNumber>
    </recommendedName>
</protein>
<evidence type="ECO:0000256" key="12">
    <source>
        <dbReference type="SAM" id="MobiDB-lite"/>
    </source>
</evidence>
<dbReference type="PANTHER" id="PTHR30372">
    <property type="entry name" value="LIPID-A-DISACCHARIDE SYNTHASE"/>
    <property type="match status" value="1"/>
</dbReference>
<dbReference type="GO" id="GO:0005543">
    <property type="term" value="F:phospholipid binding"/>
    <property type="evidence" value="ECO:0007669"/>
    <property type="project" value="TreeGrafter"/>
</dbReference>
<name>A0A1I4TRT9_9HYPH</name>
<evidence type="ECO:0000256" key="10">
    <source>
        <dbReference type="ARBA" id="ARBA00048975"/>
    </source>
</evidence>
<dbReference type="RefSeq" id="WP_101290756.1">
    <property type="nucleotide sequence ID" value="NZ_FOUQ01000006.1"/>
</dbReference>
<dbReference type="GO" id="GO:0016020">
    <property type="term" value="C:membrane"/>
    <property type="evidence" value="ECO:0007669"/>
    <property type="project" value="GOC"/>
</dbReference>
<dbReference type="GO" id="GO:0009245">
    <property type="term" value="P:lipid A biosynthetic process"/>
    <property type="evidence" value="ECO:0007669"/>
    <property type="project" value="UniProtKB-UniRule"/>
</dbReference>
<keyword evidence="6" id="KW-0441">Lipid A biosynthesis</keyword>
<sequence length="395" mass="42230">MSEPSPLRVALVVGEESGDQLGARLMAALKRLSARPIAFFGVGGDRMAAEGMPSLFSLHDIAVMGFGPVVKRLPLIQLRTAETTGAVIAWRPDVLVIIDSPDFTHRVARDVRAALPDLPVVDYVCPSVWAWRPSRARRMAAYVDHVLTLLPFEPAVLARLKGPDATYVGHPLIDRPEQLTPAPGERPPLGGGVPPTLLVLPGSRSGEIDRMLALYGRVLDVLSVRGLAVRPVLPAVERLRERIERETAGWSVRPVIVTGEAEKWAAFRSGHAALATSGTVTLELALAGVPSVIAYARDPLFRVISEVARRVPGLVNISMFGLANIILGEKASPEFLDPDLAPERLADALAPLLSDTPARAAQVAAFARLRDVMALPDGRPAADTAAAVVLRLAGR</sequence>
<evidence type="ECO:0000313" key="13">
    <source>
        <dbReference type="EMBL" id="PKR87629.1"/>
    </source>
</evidence>
<dbReference type="Pfam" id="PF02684">
    <property type="entry name" value="LpxB"/>
    <property type="match status" value="1"/>
</dbReference>
<dbReference type="SUPFAM" id="SSF53756">
    <property type="entry name" value="UDP-Glycosyltransferase/glycogen phosphorylase"/>
    <property type="match status" value="1"/>
</dbReference>
<comment type="similarity">
    <text evidence="2">Belongs to the LpxB family.</text>
</comment>
<dbReference type="GO" id="GO:0008915">
    <property type="term" value="F:lipid-A-disaccharide synthase activity"/>
    <property type="evidence" value="ECO:0007669"/>
    <property type="project" value="UniProtKB-UniRule"/>
</dbReference>
<gene>
    <name evidence="13" type="primary">lpxB</name>
    <name evidence="13" type="ORF">CXZ10_18010</name>
</gene>
<dbReference type="NCBIfam" id="TIGR00215">
    <property type="entry name" value="lpxB"/>
    <property type="match status" value="1"/>
</dbReference>
<evidence type="ECO:0000256" key="8">
    <source>
        <dbReference type="ARBA" id="ARBA00022679"/>
    </source>
</evidence>
<evidence type="ECO:0000313" key="14">
    <source>
        <dbReference type="Proteomes" id="UP000233491"/>
    </source>
</evidence>
<proteinExistence type="inferred from homology"/>
<evidence type="ECO:0000256" key="9">
    <source>
        <dbReference type="ARBA" id="ARBA00023098"/>
    </source>
</evidence>
<evidence type="ECO:0000256" key="1">
    <source>
        <dbReference type="ARBA" id="ARBA00002056"/>
    </source>
</evidence>
<evidence type="ECO:0000256" key="2">
    <source>
        <dbReference type="ARBA" id="ARBA00007868"/>
    </source>
</evidence>
<dbReference type="Proteomes" id="UP000233491">
    <property type="component" value="Unassembled WGS sequence"/>
</dbReference>
<keyword evidence="8" id="KW-0808">Transferase</keyword>
<keyword evidence="7" id="KW-0328">Glycosyltransferase</keyword>
<evidence type="ECO:0000256" key="3">
    <source>
        <dbReference type="ARBA" id="ARBA00012687"/>
    </source>
</evidence>